<accession>A0A0D2B8K9</accession>
<evidence type="ECO:0000313" key="3">
    <source>
        <dbReference type="Proteomes" id="UP000053328"/>
    </source>
</evidence>
<protein>
    <recommendedName>
        <fullName evidence="1">Dienelactone hydrolase domain-containing protein</fullName>
    </recommendedName>
</protein>
<dbReference type="AlphaFoldDB" id="A0A0D2B8K9"/>
<dbReference type="EMBL" id="KN847495">
    <property type="protein sequence ID" value="KIW15283.1"/>
    <property type="molecule type" value="Genomic_DNA"/>
</dbReference>
<dbReference type="HOGENOM" id="CLU_054590_2_1_1"/>
<dbReference type="PANTHER" id="PTHR17630">
    <property type="entry name" value="DIENELACTONE HYDROLASE"/>
    <property type="match status" value="1"/>
</dbReference>
<dbReference type="GO" id="GO:0016787">
    <property type="term" value="F:hydrolase activity"/>
    <property type="evidence" value="ECO:0007669"/>
    <property type="project" value="InterPro"/>
</dbReference>
<dbReference type="PANTHER" id="PTHR17630:SF44">
    <property type="entry name" value="PROTEIN AIM2"/>
    <property type="match status" value="1"/>
</dbReference>
<dbReference type="VEuPathDB" id="FungiDB:PV08_05328"/>
<dbReference type="RefSeq" id="XP_016235499.1">
    <property type="nucleotide sequence ID" value="XM_016379672.1"/>
</dbReference>
<organism evidence="2 3">
    <name type="scientific">Exophiala spinifera</name>
    <dbReference type="NCBI Taxonomy" id="91928"/>
    <lineage>
        <taxon>Eukaryota</taxon>
        <taxon>Fungi</taxon>
        <taxon>Dikarya</taxon>
        <taxon>Ascomycota</taxon>
        <taxon>Pezizomycotina</taxon>
        <taxon>Eurotiomycetes</taxon>
        <taxon>Chaetothyriomycetidae</taxon>
        <taxon>Chaetothyriales</taxon>
        <taxon>Herpotrichiellaceae</taxon>
        <taxon>Exophiala</taxon>
    </lineage>
</organism>
<dbReference type="InterPro" id="IPR002925">
    <property type="entry name" value="Dienelactn_hydro"/>
</dbReference>
<dbReference type="Gene3D" id="3.40.50.1820">
    <property type="entry name" value="alpha/beta hydrolase"/>
    <property type="match status" value="1"/>
</dbReference>
<dbReference type="InterPro" id="IPR029058">
    <property type="entry name" value="AB_hydrolase_fold"/>
</dbReference>
<dbReference type="GeneID" id="27332411"/>
<dbReference type="Proteomes" id="UP000053328">
    <property type="component" value="Unassembled WGS sequence"/>
</dbReference>
<name>A0A0D2B8K9_9EURO</name>
<evidence type="ECO:0000313" key="2">
    <source>
        <dbReference type="EMBL" id="KIW15283.1"/>
    </source>
</evidence>
<keyword evidence="3" id="KW-1185">Reference proteome</keyword>
<dbReference type="SUPFAM" id="SSF53474">
    <property type="entry name" value="alpha/beta-Hydrolases"/>
    <property type="match status" value="1"/>
</dbReference>
<gene>
    <name evidence="2" type="ORF">PV08_05328</name>
</gene>
<proteinExistence type="predicted"/>
<reference evidence="2 3" key="1">
    <citation type="submission" date="2015-01" db="EMBL/GenBank/DDBJ databases">
        <title>The Genome Sequence of Exophiala spinifera CBS89968.</title>
        <authorList>
            <consortium name="The Broad Institute Genomics Platform"/>
            <person name="Cuomo C."/>
            <person name="de Hoog S."/>
            <person name="Gorbushina A."/>
            <person name="Stielow B."/>
            <person name="Teixiera M."/>
            <person name="Abouelleil A."/>
            <person name="Chapman S.B."/>
            <person name="Priest M."/>
            <person name="Young S.K."/>
            <person name="Wortman J."/>
            <person name="Nusbaum C."/>
            <person name="Birren B."/>
        </authorList>
    </citation>
    <scope>NUCLEOTIDE SEQUENCE [LARGE SCALE GENOMIC DNA]</scope>
    <source>
        <strain evidence="2 3">CBS 89968</strain>
    </source>
</reference>
<feature type="domain" description="Dienelactone hydrolase" evidence="1">
    <location>
        <begin position="36"/>
        <end position="253"/>
    </location>
</feature>
<dbReference type="Pfam" id="PF01738">
    <property type="entry name" value="DLH"/>
    <property type="match status" value="1"/>
</dbReference>
<sequence length="258" mass="29203">MAGNEGYLAKPSGECCLKGSIHEGEARGRIEEIAGIESYVSAPRGKDNGNIILYFPDVYGFFLNGFLIMDGFADAGYTVVGMDYFRGDPVWKHRKDRHDHSNPTFDYEAWKMKHTAYADAAVPGWVEAVKAQFGKPTTKYACVGYCFGAPYVCNELAADTCAAGAFAHPAFLKEHHFRRLQKPLFLSCAEVDHTFPTEARREAIDILRHDKKTYNVQLFAGVEHGFALRGNMENPYERYVKEESLRAIAQWFDYWLSR</sequence>
<dbReference type="STRING" id="91928.A0A0D2B8K9"/>
<evidence type="ECO:0000259" key="1">
    <source>
        <dbReference type="Pfam" id="PF01738"/>
    </source>
</evidence>
<dbReference type="OrthoDB" id="17560at2759"/>